<dbReference type="SMART" id="SM00332">
    <property type="entry name" value="PP2Cc"/>
    <property type="match status" value="1"/>
</dbReference>
<evidence type="ECO:0000313" key="4">
    <source>
        <dbReference type="Proteomes" id="UP000315010"/>
    </source>
</evidence>
<proteinExistence type="predicted"/>
<protein>
    <submittedName>
        <fullName evidence="3">Serine/threonine phosphatase stp</fullName>
        <ecNumber evidence="3">3.1.3.16</ecNumber>
    </submittedName>
</protein>
<dbReference type="Proteomes" id="UP000315010">
    <property type="component" value="Unassembled WGS sequence"/>
</dbReference>
<dbReference type="InterPro" id="IPR001932">
    <property type="entry name" value="PPM-type_phosphatase-like_dom"/>
</dbReference>
<organism evidence="3 4">
    <name type="scientific">Novipirellula herctigrandis</name>
    <dbReference type="NCBI Taxonomy" id="2527986"/>
    <lineage>
        <taxon>Bacteria</taxon>
        <taxon>Pseudomonadati</taxon>
        <taxon>Planctomycetota</taxon>
        <taxon>Planctomycetia</taxon>
        <taxon>Pirellulales</taxon>
        <taxon>Pirellulaceae</taxon>
        <taxon>Novipirellula</taxon>
    </lineage>
</organism>
<dbReference type="PANTHER" id="PTHR47992">
    <property type="entry name" value="PROTEIN PHOSPHATASE"/>
    <property type="match status" value="1"/>
</dbReference>
<keyword evidence="1" id="KW-1133">Transmembrane helix</keyword>
<feature type="domain" description="PPM-type phosphatase" evidence="2">
    <location>
        <begin position="6"/>
        <end position="253"/>
    </location>
</feature>
<evidence type="ECO:0000259" key="2">
    <source>
        <dbReference type="PROSITE" id="PS51746"/>
    </source>
</evidence>
<dbReference type="GO" id="GO:0004722">
    <property type="term" value="F:protein serine/threonine phosphatase activity"/>
    <property type="evidence" value="ECO:0007669"/>
    <property type="project" value="UniProtKB-EC"/>
</dbReference>
<dbReference type="SUPFAM" id="SSF81606">
    <property type="entry name" value="PP2C-like"/>
    <property type="match status" value="1"/>
</dbReference>
<keyword evidence="1" id="KW-0812">Transmembrane</keyword>
<name>A0A5C5YW35_9BACT</name>
<dbReference type="Pfam" id="PF00481">
    <property type="entry name" value="PP2C"/>
    <property type="match status" value="1"/>
</dbReference>
<dbReference type="InterPro" id="IPR036457">
    <property type="entry name" value="PPM-type-like_dom_sf"/>
</dbReference>
<dbReference type="PROSITE" id="PS51746">
    <property type="entry name" value="PPM_2"/>
    <property type="match status" value="1"/>
</dbReference>
<gene>
    <name evidence="3" type="primary">stp_1</name>
    <name evidence="3" type="ORF">CA13_06420</name>
</gene>
<dbReference type="InterPro" id="IPR015655">
    <property type="entry name" value="PP2C"/>
</dbReference>
<dbReference type="AlphaFoldDB" id="A0A5C5YW35"/>
<sequence>MSDKWKSGIAFSQLTDVGMRRANNQDSLACLPASSGERFADRGHLFVVADGMGAHAAGEMASRIATDHIAMQYFRSIEGNCAEALRVAVEEANIEIFRRGQQNPEFYNMGTTASSLVLLSSGALIAHVGDSRIYRLRNGVLEQLTFDHSLVWEFEASGQMEPGSVLGQAIPKNVITRSLGPNDVVNVDIEGPFPIQVNDCFLLCSDGLSGQVEDEEIATLLDCLPEDLAARVLVDLANLRGGPDNSTVIIVRVDESFTNASNDAKPSNKRQRNSQSAVSPLLIGTVVSCFLGAAVLGGMAAFGVKEALGPMVVAIILGLISVAVCLVQYFQSSGNTSRKPLPQVPGGKGPYRRYNAQPTKELFERLGQTVEELREAANQRNWLMDWRKIDELKKQSAEALANKDSKAAIRLQAERIIETMHQLRELNNRAANETAIDH</sequence>
<dbReference type="SMART" id="SM00331">
    <property type="entry name" value="PP2C_SIG"/>
    <property type="match status" value="1"/>
</dbReference>
<keyword evidence="1" id="KW-0472">Membrane</keyword>
<reference evidence="3 4" key="1">
    <citation type="submission" date="2019-02" db="EMBL/GenBank/DDBJ databases">
        <title>Deep-cultivation of Planctomycetes and their phenomic and genomic characterization uncovers novel biology.</title>
        <authorList>
            <person name="Wiegand S."/>
            <person name="Jogler M."/>
            <person name="Boedeker C."/>
            <person name="Pinto D."/>
            <person name="Vollmers J."/>
            <person name="Rivas-Marin E."/>
            <person name="Kohn T."/>
            <person name="Peeters S.H."/>
            <person name="Heuer A."/>
            <person name="Rast P."/>
            <person name="Oberbeckmann S."/>
            <person name="Bunk B."/>
            <person name="Jeske O."/>
            <person name="Meyerdierks A."/>
            <person name="Storesund J.E."/>
            <person name="Kallscheuer N."/>
            <person name="Luecker S."/>
            <person name="Lage O.M."/>
            <person name="Pohl T."/>
            <person name="Merkel B.J."/>
            <person name="Hornburger P."/>
            <person name="Mueller R.-W."/>
            <person name="Bruemmer F."/>
            <person name="Labrenz M."/>
            <person name="Spormann A.M."/>
            <person name="Op Den Camp H."/>
            <person name="Overmann J."/>
            <person name="Amann R."/>
            <person name="Jetten M.S.M."/>
            <person name="Mascher T."/>
            <person name="Medema M.H."/>
            <person name="Devos D.P."/>
            <person name="Kaster A.-K."/>
            <person name="Ovreas L."/>
            <person name="Rohde M."/>
            <person name="Galperin M.Y."/>
            <person name="Jogler C."/>
        </authorList>
    </citation>
    <scope>NUCLEOTIDE SEQUENCE [LARGE SCALE GENOMIC DNA]</scope>
    <source>
        <strain evidence="3 4">CA13</strain>
    </source>
</reference>
<evidence type="ECO:0000256" key="1">
    <source>
        <dbReference type="SAM" id="Phobius"/>
    </source>
</evidence>
<dbReference type="Gene3D" id="3.60.40.10">
    <property type="entry name" value="PPM-type phosphatase domain"/>
    <property type="match status" value="1"/>
</dbReference>
<evidence type="ECO:0000313" key="3">
    <source>
        <dbReference type="EMBL" id="TWT79244.1"/>
    </source>
</evidence>
<dbReference type="EMBL" id="SJPJ01000001">
    <property type="protein sequence ID" value="TWT79244.1"/>
    <property type="molecule type" value="Genomic_DNA"/>
</dbReference>
<accession>A0A5C5YW35</accession>
<keyword evidence="3" id="KW-0378">Hydrolase</keyword>
<keyword evidence="4" id="KW-1185">Reference proteome</keyword>
<comment type="caution">
    <text evidence="3">The sequence shown here is derived from an EMBL/GenBank/DDBJ whole genome shotgun (WGS) entry which is preliminary data.</text>
</comment>
<dbReference type="CDD" id="cd00143">
    <property type="entry name" value="PP2Cc"/>
    <property type="match status" value="1"/>
</dbReference>
<dbReference type="EC" id="3.1.3.16" evidence="3"/>
<feature type="transmembrane region" description="Helical" evidence="1">
    <location>
        <begin position="277"/>
        <end position="302"/>
    </location>
</feature>
<feature type="transmembrane region" description="Helical" evidence="1">
    <location>
        <begin position="308"/>
        <end position="330"/>
    </location>
</feature>